<name>A0ABP4Q6G0_9ACTN</name>
<keyword evidence="4" id="KW-1185">Reference proteome</keyword>
<dbReference type="Proteomes" id="UP001500393">
    <property type="component" value="Unassembled WGS sequence"/>
</dbReference>
<feature type="region of interest" description="Disordered" evidence="1">
    <location>
        <begin position="1"/>
        <end position="20"/>
    </location>
</feature>
<evidence type="ECO:0000256" key="2">
    <source>
        <dbReference type="SAM" id="Phobius"/>
    </source>
</evidence>
<evidence type="ECO:0000313" key="3">
    <source>
        <dbReference type="EMBL" id="GAA1600419.1"/>
    </source>
</evidence>
<protein>
    <recommendedName>
        <fullName evidence="5">PH domain-containing protein</fullName>
    </recommendedName>
</protein>
<feature type="compositionally biased region" description="Basic residues" evidence="1">
    <location>
        <begin position="1"/>
        <end position="17"/>
    </location>
</feature>
<sequence>MPKSTRSKSSWRSRRAGRSTQVLPGAVETITRPNQTWPVILLLTVWRWRWELACLAGLIYVWHWHLASIQVFFTDTLPTWVAVVFILGTLYWLVADTPVRRFTLNRFWCVITRHRVRACLVETRMLNYSGNLPFIIGCFSTKTGQVVWLWMRPGLSVEKLDNQTETLASACWARKATIARSKRNAALVRIDIDRRDPLASKTIDSPLLHDTSGMPEAAVADDAVLAFLMPDNADSAPGESTTQNERPAKSGSGETRTRTSKTKTTAAVNDNTTVILGANGEDVSDYV</sequence>
<gene>
    <name evidence="3" type="ORF">GCM10009789_63340</name>
</gene>
<evidence type="ECO:0008006" key="5">
    <source>
        <dbReference type="Google" id="ProtNLM"/>
    </source>
</evidence>
<feature type="transmembrane region" description="Helical" evidence="2">
    <location>
        <begin position="52"/>
        <end position="73"/>
    </location>
</feature>
<keyword evidence="2" id="KW-1133">Transmembrane helix</keyword>
<reference evidence="4" key="1">
    <citation type="journal article" date="2019" name="Int. J. Syst. Evol. Microbiol.">
        <title>The Global Catalogue of Microorganisms (GCM) 10K type strain sequencing project: providing services to taxonomists for standard genome sequencing and annotation.</title>
        <authorList>
            <consortium name="The Broad Institute Genomics Platform"/>
            <consortium name="The Broad Institute Genome Sequencing Center for Infectious Disease"/>
            <person name="Wu L."/>
            <person name="Ma J."/>
        </authorList>
    </citation>
    <scope>NUCLEOTIDE SEQUENCE [LARGE SCALE GENOMIC DNA]</scope>
    <source>
        <strain evidence="4">JCM 14969</strain>
    </source>
</reference>
<dbReference type="EMBL" id="BAAAOS010000048">
    <property type="protein sequence ID" value="GAA1600419.1"/>
    <property type="molecule type" value="Genomic_DNA"/>
</dbReference>
<proteinExistence type="predicted"/>
<organism evidence="3 4">
    <name type="scientific">Kribbella sancticallisti</name>
    <dbReference type="NCBI Taxonomy" id="460087"/>
    <lineage>
        <taxon>Bacteria</taxon>
        <taxon>Bacillati</taxon>
        <taxon>Actinomycetota</taxon>
        <taxon>Actinomycetes</taxon>
        <taxon>Propionibacteriales</taxon>
        <taxon>Kribbellaceae</taxon>
        <taxon>Kribbella</taxon>
    </lineage>
</organism>
<accession>A0ABP4Q6G0</accession>
<keyword evidence="2" id="KW-0812">Transmembrane</keyword>
<dbReference type="RefSeq" id="WP_344220388.1">
    <property type="nucleotide sequence ID" value="NZ_BAAAOS010000048.1"/>
</dbReference>
<evidence type="ECO:0000256" key="1">
    <source>
        <dbReference type="SAM" id="MobiDB-lite"/>
    </source>
</evidence>
<feature type="region of interest" description="Disordered" evidence="1">
    <location>
        <begin position="231"/>
        <end position="266"/>
    </location>
</feature>
<feature type="transmembrane region" description="Helical" evidence="2">
    <location>
        <begin position="79"/>
        <end position="95"/>
    </location>
</feature>
<evidence type="ECO:0000313" key="4">
    <source>
        <dbReference type="Proteomes" id="UP001500393"/>
    </source>
</evidence>
<keyword evidence="2" id="KW-0472">Membrane</keyword>
<comment type="caution">
    <text evidence="3">The sequence shown here is derived from an EMBL/GenBank/DDBJ whole genome shotgun (WGS) entry which is preliminary data.</text>
</comment>